<dbReference type="AlphaFoldDB" id="A0A066XCN7"/>
<name>A0A066XCN7_COLSU</name>
<sequence>MSLISPSQVPSLQTASLIGEAASRTVTETWSPYVSLRIGYGATEMNSYCLPFHDEPTGTLPPYYLLPNSDYSLYILRPGTIELCLLYTPGEICLSLTWMSSGYINRPDETSKVFAPHPFPGDAGHAYIYRTSDIGMLVGEQGFVVLGRVDFQFKIDGNRVQPEEVESIINHVPHVVRSSVILVAPSIGRPVTTCCVVLKDILTTDIDANSFWTDFISTAEKACSDHLPAYMKPYRWLRFDEFPETPIGKTDTATLTRAAKFIIDNGSSVMTNGYQQKNPKLILVSDTQYGSESFEAVFLSSMLQQEIFVISMLEPKSWMFYQFFDLSQFDCTGAQLLEGICLLVSMKQNLRTVFLLLDVANNPITIETPDSAFDLIKNTEFVQAVLKLSEFRIEFSQDAEIVDPDVYRIKDSTKPWLFLRPLWRVAFLLKSRLLAWTFHHSIVDAWVAHNIAEDLHAILTSIIQRDSCEGE</sequence>
<keyword evidence="4" id="KW-1185">Reference proteome</keyword>
<dbReference type="GO" id="GO:0043041">
    <property type="term" value="P:amino acid activation for nonribosomal peptide biosynthetic process"/>
    <property type="evidence" value="ECO:0007669"/>
    <property type="project" value="TreeGrafter"/>
</dbReference>
<dbReference type="GO" id="GO:0005737">
    <property type="term" value="C:cytoplasm"/>
    <property type="evidence" value="ECO:0007669"/>
    <property type="project" value="TreeGrafter"/>
</dbReference>
<comment type="caution">
    <text evidence="3">The sequence shown here is derived from an EMBL/GenBank/DDBJ whole genome shotgun (WGS) entry which is preliminary data.</text>
</comment>
<keyword evidence="2" id="KW-0597">Phosphoprotein</keyword>
<dbReference type="STRING" id="1173701.A0A066XCN7"/>
<evidence type="ECO:0000256" key="2">
    <source>
        <dbReference type="ARBA" id="ARBA00022553"/>
    </source>
</evidence>
<reference evidence="4" key="1">
    <citation type="journal article" date="2014" name="Genome Announc.">
        <title>Draft genome sequence of Colletotrichum sublineola, a destructive pathogen of cultivated sorghum.</title>
        <authorList>
            <person name="Baroncelli R."/>
            <person name="Sanz-Martin J.M."/>
            <person name="Rech G.E."/>
            <person name="Sukno S.A."/>
            <person name="Thon M.R."/>
        </authorList>
    </citation>
    <scope>NUCLEOTIDE SEQUENCE [LARGE SCALE GENOMIC DNA]</scope>
    <source>
        <strain evidence="4">TX430BB</strain>
    </source>
</reference>
<dbReference type="SUPFAM" id="SSF56801">
    <property type="entry name" value="Acetyl-CoA synthetase-like"/>
    <property type="match status" value="1"/>
</dbReference>
<protein>
    <submittedName>
        <fullName evidence="3">Uncharacterized protein</fullName>
    </submittedName>
</protein>
<dbReference type="PANTHER" id="PTHR45527">
    <property type="entry name" value="NONRIBOSOMAL PEPTIDE SYNTHETASE"/>
    <property type="match status" value="1"/>
</dbReference>
<evidence type="ECO:0000256" key="1">
    <source>
        <dbReference type="ARBA" id="ARBA00022450"/>
    </source>
</evidence>
<accession>A0A066XCN7</accession>
<dbReference type="PANTHER" id="PTHR45527:SF1">
    <property type="entry name" value="FATTY ACID SYNTHASE"/>
    <property type="match status" value="1"/>
</dbReference>
<gene>
    <name evidence="3" type="ORF">CSUB01_12193</name>
</gene>
<keyword evidence="1" id="KW-0596">Phosphopantetheine</keyword>
<dbReference type="eggNOG" id="KOG1178">
    <property type="taxonomic scope" value="Eukaryota"/>
</dbReference>
<dbReference type="Proteomes" id="UP000027238">
    <property type="component" value="Unassembled WGS sequence"/>
</dbReference>
<dbReference type="Gene3D" id="3.40.50.12780">
    <property type="entry name" value="N-terminal domain of ligase-like"/>
    <property type="match status" value="1"/>
</dbReference>
<dbReference type="InterPro" id="IPR042099">
    <property type="entry name" value="ANL_N_sf"/>
</dbReference>
<dbReference type="OrthoDB" id="416786at2759"/>
<dbReference type="GO" id="GO:0031177">
    <property type="term" value="F:phosphopantetheine binding"/>
    <property type="evidence" value="ECO:0007669"/>
    <property type="project" value="TreeGrafter"/>
</dbReference>
<dbReference type="SUPFAM" id="SSF52777">
    <property type="entry name" value="CoA-dependent acyltransferases"/>
    <property type="match status" value="1"/>
</dbReference>
<dbReference type="InterPro" id="IPR023213">
    <property type="entry name" value="CAT-like_dom_sf"/>
</dbReference>
<proteinExistence type="predicted"/>
<dbReference type="HOGENOM" id="CLU_580035_0_0_1"/>
<dbReference type="Gene3D" id="3.30.559.10">
    <property type="entry name" value="Chloramphenicol acetyltransferase-like domain"/>
    <property type="match status" value="1"/>
</dbReference>
<organism evidence="3 4">
    <name type="scientific">Colletotrichum sublineola</name>
    <name type="common">Sorghum anthracnose fungus</name>
    <dbReference type="NCBI Taxonomy" id="1173701"/>
    <lineage>
        <taxon>Eukaryota</taxon>
        <taxon>Fungi</taxon>
        <taxon>Dikarya</taxon>
        <taxon>Ascomycota</taxon>
        <taxon>Pezizomycotina</taxon>
        <taxon>Sordariomycetes</taxon>
        <taxon>Hypocreomycetidae</taxon>
        <taxon>Glomerellales</taxon>
        <taxon>Glomerellaceae</taxon>
        <taxon>Colletotrichum</taxon>
        <taxon>Colletotrichum graminicola species complex</taxon>
    </lineage>
</organism>
<evidence type="ECO:0000313" key="3">
    <source>
        <dbReference type="EMBL" id="KDN65419.1"/>
    </source>
</evidence>
<dbReference type="EMBL" id="JMSE01001032">
    <property type="protein sequence ID" value="KDN65419.1"/>
    <property type="molecule type" value="Genomic_DNA"/>
</dbReference>
<dbReference type="InterPro" id="IPR045851">
    <property type="entry name" value="AMP-bd_C_sf"/>
</dbReference>
<dbReference type="GO" id="GO:0044550">
    <property type="term" value="P:secondary metabolite biosynthetic process"/>
    <property type="evidence" value="ECO:0007669"/>
    <property type="project" value="TreeGrafter"/>
</dbReference>
<evidence type="ECO:0000313" key="4">
    <source>
        <dbReference type="Proteomes" id="UP000027238"/>
    </source>
</evidence>
<dbReference type="Gene3D" id="3.30.300.30">
    <property type="match status" value="1"/>
</dbReference>